<accession>A0ABR4L4K6</accession>
<dbReference type="CDD" id="cd18186">
    <property type="entry name" value="BTB_POZ_ZBTB_KLHL-like"/>
    <property type="match status" value="1"/>
</dbReference>
<dbReference type="Gene3D" id="3.30.710.10">
    <property type="entry name" value="Potassium Channel Kv1.1, Chain A"/>
    <property type="match status" value="1"/>
</dbReference>
<dbReference type="EMBL" id="JBFXLR010000003">
    <property type="protein sequence ID" value="KAL2859489.1"/>
    <property type="molecule type" value="Genomic_DNA"/>
</dbReference>
<dbReference type="PANTHER" id="PTHR47843">
    <property type="entry name" value="BTB DOMAIN-CONTAINING PROTEIN-RELATED"/>
    <property type="match status" value="1"/>
</dbReference>
<reference evidence="2 3" key="1">
    <citation type="submission" date="2024-07" db="EMBL/GenBank/DDBJ databases">
        <title>Section-level genome sequencing and comparative genomics of Aspergillus sections Usti and Cavernicolus.</title>
        <authorList>
            <consortium name="Lawrence Berkeley National Laboratory"/>
            <person name="Nybo J.L."/>
            <person name="Vesth T.C."/>
            <person name="Theobald S."/>
            <person name="Frisvad J.C."/>
            <person name="Larsen T.O."/>
            <person name="Kjaerboelling I."/>
            <person name="Rothschild-Mancinelli K."/>
            <person name="Lyhne E.K."/>
            <person name="Kogle M.E."/>
            <person name="Barry K."/>
            <person name="Clum A."/>
            <person name="Na H."/>
            <person name="Ledsgaard L."/>
            <person name="Lin J."/>
            <person name="Lipzen A."/>
            <person name="Kuo A."/>
            <person name="Riley R."/>
            <person name="Mondo S."/>
            <person name="LaButti K."/>
            <person name="Haridas S."/>
            <person name="Pangalinan J."/>
            <person name="Salamov A.A."/>
            <person name="Simmons B.A."/>
            <person name="Magnuson J.K."/>
            <person name="Chen J."/>
            <person name="Drula E."/>
            <person name="Henrissat B."/>
            <person name="Wiebenga A."/>
            <person name="Lubbers R.J."/>
            <person name="Gomes A.C."/>
            <person name="Macurrencykelacurrency M.R."/>
            <person name="Stajich J."/>
            <person name="Grigoriev I.V."/>
            <person name="Mortensen U.H."/>
            <person name="De vries R.P."/>
            <person name="Baker S.E."/>
            <person name="Andersen M.R."/>
        </authorList>
    </citation>
    <scope>NUCLEOTIDE SEQUENCE [LARGE SCALE GENOMIC DNA]</scope>
    <source>
        <strain evidence="2 3">CBS 756.74</strain>
    </source>
</reference>
<organism evidence="2 3">
    <name type="scientific">Aspergillus pseudodeflectus</name>
    <dbReference type="NCBI Taxonomy" id="176178"/>
    <lineage>
        <taxon>Eukaryota</taxon>
        <taxon>Fungi</taxon>
        <taxon>Dikarya</taxon>
        <taxon>Ascomycota</taxon>
        <taxon>Pezizomycotina</taxon>
        <taxon>Eurotiomycetes</taxon>
        <taxon>Eurotiomycetidae</taxon>
        <taxon>Eurotiales</taxon>
        <taxon>Aspergillaceae</taxon>
        <taxon>Aspergillus</taxon>
        <taxon>Aspergillus subgen. Nidulantes</taxon>
    </lineage>
</organism>
<keyword evidence="3" id="KW-1185">Reference proteome</keyword>
<dbReference type="PROSITE" id="PS50097">
    <property type="entry name" value="BTB"/>
    <property type="match status" value="1"/>
</dbReference>
<protein>
    <recommendedName>
        <fullName evidence="1">BTB domain-containing protein</fullName>
    </recommendedName>
</protein>
<evidence type="ECO:0000259" key="1">
    <source>
        <dbReference type="PROSITE" id="PS50097"/>
    </source>
</evidence>
<dbReference type="SMART" id="SM00225">
    <property type="entry name" value="BTB"/>
    <property type="match status" value="1"/>
</dbReference>
<gene>
    <name evidence="2" type="ORF">BJX68DRAFT_116141</name>
</gene>
<dbReference type="InterPro" id="IPR000210">
    <property type="entry name" value="BTB/POZ_dom"/>
</dbReference>
<dbReference type="SUPFAM" id="SSF54695">
    <property type="entry name" value="POZ domain"/>
    <property type="match status" value="1"/>
</dbReference>
<evidence type="ECO:0000313" key="2">
    <source>
        <dbReference type="EMBL" id="KAL2859489.1"/>
    </source>
</evidence>
<evidence type="ECO:0000313" key="3">
    <source>
        <dbReference type="Proteomes" id="UP001610444"/>
    </source>
</evidence>
<dbReference type="GeneID" id="98151176"/>
<dbReference type="PANTHER" id="PTHR47843:SF2">
    <property type="entry name" value="BTB DOMAIN-CONTAINING PROTEIN"/>
    <property type="match status" value="1"/>
</dbReference>
<proteinExistence type="predicted"/>
<dbReference type="Pfam" id="PF00651">
    <property type="entry name" value="BTB"/>
    <property type="match status" value="1"/>
</dbReference>
<dbReference type="Proteomes" id="UP001610444">
    <property type="component" value="Unassembled WGS sequence"/>
</dbReference>
<name>A0ABR4L4K6_9EURO</name>
<dbReference type="InterPro" id="IPR011333">
    <property type="entry name" value="SKP1/BTB/POZ_sf"/>
</dbReference>
<feature type="domain" description="BTB" evidence="1">
    <location>
        <begin position="40"/>
        <end position="111"/>
    </location>
</feature>
<sequence length="270" mass="30511">MCSYIPRDATPSTSIKETPGLFDVPYDDFAETYLPSFHKPLVTIEIGNASFEVSKPLVCRHSPYFSAMFEGHFKESKENSATLAEVEGVVSIRSFKLFLQFVYTGRIRLGDEPPEDQISALIEFARLADMLGVANTERQAATHIESIIRKDLAHDHEIMRIYQQRKPDDTIRLISPSHIRDAACLPGGHAIRNVFARAATESFLLRPDKFKFAQETEEVPEFAVDLLRQVGPTVRSFSASHAQVIFREPFLNRECALLTVPQQAVNRYAH</sequence>
<dbReference type="RefSeq" id="XP_070904423.1">
    <property type="nucleotide sequence ID" value="XM_071036012.1"/>
</dbReference>
<comment type="caution">
    <text evidence="2">The sequence shown here is derived from an EMBL/GenBank/DDBJ whole genome shotgun (WGS) entry which is preliminary data.</text>
</comment>